<comment type="caution">
    <text evidence="1">The sequence shown here is derived from an EMBL/GenBank/DDBJ whole genome shotgun (WGS) entry which is preliminary data.</text>
</comment>
<sequence>MRPPAGREWECAEVVGTGGSRAPGRLGPVGLGFGSPPGCVAAPRMHRCTVRAPHDPDPTSSPAEIRAVALPLGSPAHSPGVERGAEGGAELSVRSPCFHIVALPPCGCSPSQIYPGAPTQMPS</sequence>
<evidence type="ECO:0000313" key="2">
    <source>
        <dbReference type="Proteomes" id="UP001152803"/>
    </source>
</evidence>
<dbReference type="EMBL" id="JAFJMO010000016">
    <property type="protein sequence ID" value="KAJ8254139.1"/>
    <property type="molecule type" value="Genomic_DNA"/>
</dbReference>
<organism evidence="1 2">
    <name type="scientific">Conger conger</name>
    <name type="common">Conger eel</name>
    <name type="synonym">Muraena conger</name>
    <dbReference type="NCBI Taxonomy" id="82655"/>
    <lineage>
        <taxon>Eukaryota</taxon>
        <taxon>Metazoa</taxon>
        <taxon>Chordata</taxon>
        <taxon>Craniata</taxon>
        <taxon>Vertebrata</taxon>
        <taxon>Euteleostomi</taxon>
        <taxon>Actinopterygii</taxon>
        <taxon>Neopterygii</taxon>
        <taxon>Teleostei</taxon>
        <taxon>Anguilliformes</taxon>
        <taxon>Congridae</taxon>
        <taxon>Conger</taxon>
    </lineage>
</organism>
<protein>
    <submittedName>
        <fullName evidence="1">Uncharacterized protein</fullName>
    </submittedName>
</protein>
<dbReference type="AlphaFoldDB" id="A0A9Q1HQA0"/>
<dbReference type="Proteomes" id="UP001152803">
    <property type="component" value="Unassembled WGS sequence"/>
</dbReference>
<keyword evidence="2" id="KW-1185">Reference proteome</keyword>
<accession>A0A9Q1HQA0</accession>
<proteinExistence type="predicted"/>
<name>A0A9Q1HQA0_CONCO</name>
<gene>
    <name evidence="1" type="ORF">COCON_G00207510</name>
</gene>
<evidence type="ECO:0000313" key="1">
    <source>
        <dbReference type="EMBL" id="KAJ8254139.1"/>
    </source>
</evidence>
<reference evidence="1" key="1">
    <citation type="journal article" date="2023" name="Science">
        <title>Genome structures resolve the early diversification of teleost fishes.</title>
        <authorList>
            <person name="Parey E."/>
            <person name="Louis A."/>
            <person name="Montfort J."/>
            <person name="Bouchez O."/>
            <person name="Roques C."/>
            <person name="Iampietro C."/>
            <person name="Lluch J."/>
            <person name="Castinel A."/>
            <person name="Donnadieu C."/>
            <person name="Desvignes T."/>
            <person name="Floi Bucao C."/>
            <person name="Jouanno E."/>
            <person name="Wen M."/>
            <person name="Mejri S."/>
            <person name="Dirks R."/>
            <person name="Jansen H."/>
            <person name="Henkel C."/>
            <person name="Chen W.J."/>
            <person name="Zahm M."/>
            <person name="Cabau C."/>
            <person name="Klopp C."/>
            <person name="Thompson A.W."/>
            <person name="Robinson-Rechavi M."/>
            <person name="Braasch I."/>
            <person name="Lecointre G."/>
            <person name="Bobe J."/>
            <person name="Postlethwait J.H."/>
            <person name="Berthelot C."/>
            <person name="Roest Crollius H."/>
            <person name="Guiguen Y."/>
        </authorList>
    </citation>
    <scope>NUCLEOTIDE SEQUENCE</scope>
    <source>
        <strain evidence="1">Concon-B</strain>
    </source>
</reference>